<dbReference type="PRINTS" id="PR00503">
    <property type="entry name" value="BROMODOMAIN"/>
</dbReference>
<evidence type="ECO:0000259" key="8">
    <source>
        <dbReference type="PROSITE" id="PS51186"/>
    </source>
</evidence>
<dbReference type="Pfam" id="PF00583">
    <property type="entry name" value="Acetyltransf_1"/>
    <property type="match status" value="1"/>
</dbReference>
<dbReference type="STRING" id="5722.A2G027"/>
<comment type="subcellular location">
    <subcellularLocation>
        <location evidence="1">Nucleus</location>
    </subcellularLocation>
</comment>
<dbReference type="PANTHER" id="PTHR45750:SF3">
    <property type="entry name" value="HISTONE ACETYLTRANSFERASE"/>
    <property type="match status" value="1"/>
</dbReference>
<evidence type="ECO:0000256" key="5">
    <source>
        <dbReference type="ARBA" id="ARBA00023242"/>
    </source>
</evidence>
<evidence type="ECO:0000256" key="1">
    <source>
        <dbReference type="ARBA" id="ARBA00004123"/>
    </source>
</evidence>
<dbReference type="PROSITE" id="PS50014">
    <property type="entry name" value="BROMODOMAIN_2"/>
    <property type="match status" value="1"/>
</dbReference>
<dbReference type="GO" id="GO:0005634">
    <property type="term" value="C:nucleus"/>
    <property type="evidence" value="ECO:0007669"/>
    <property type="project" value="UniProtKB-SubCell"/>
</dbReference>
<dbReference type="Gene3D" id="3.40.630.30">
    <property type="match status" value="1"/>
</dbReference>
<dbReference type="KEGG" id="tva:4747170"/>
<evidence type="ECO:0000313" key="10">
    <source>
        <dbReference type="Proteomes" id="UP000001542"/>
    </source>
</evidence>
<dbReference type="eggNOG" id="KOG1472">
    <property type="taxonomic scope" value="Eukaryota"/>
</dbReference>
<name>A2G027_TRIV3</name>
<accession>A2G027</accession>
<dbReference type="InterPro" id="IPR037800">
    <property type="entry name" value="GCN5"/>
</dbReference>
<keyword evidence="10" id="KW-1185">Reference proteome</keyword>
<gene>
    <name evidence="9" type="ORF">TVAG_324780</name>
</gene>
<evidence type="ECO:0000256" key="2">
    <source>
        <dbReference type="ARBA" id="ARBA00008607"/>
    </source>
</evidence>
<dbReference type="GO" id="GO:0045944">
    <property type="term" value="P:positive regulation of transcription by RNA polymerase II"/>
    <property type="evidence" value="ECO:0000318"/>
    <property type="project" value="GO_Central"/>
</dbReference>
<keyword evidence="3 6" id="KW-0103">Bromodomain</keyword>
<organism evidence="9 10">
    <name type="scientific">Trichomonas vaginalis (strain ATCC PRA-98 / G3)</name>
    <dbReference type="NCBI Taxonomy" id="412133"/>
    <lineage>
        <taxon>Eukaryota</taxon>
        <taxon>Metamonada</taxon>
        <taxon>Parabasalia</taxon>
        <taxon>Trichomonadida</taxon>
        <taxon>Trichomonadidae</taxon>
        <taxon>Trichomonas</taxon>
    </lineage>
</organism>
<protein>
    <submittedName>
        <fullName evidence="9">Acetyltransferase, GNAT family protein</fullName>
    </submittedName>
</protein>
<evidence type="ECO:0000313" key="9">
    <source>
        <dbReference type="EMBL" id="EAX89499.1"/>
    </source>
</evidence>
<dbReference type="SMART" id="SM00297">
    <property type="entry name" value="BROMO"/>
    <property type="match status" value="1"/>
</dbReference>
<dbReference type="GO" id="GO:0010484">
    <property type="term" value="F:histone H3 acetyltransferase activity"/>
    <property type="evidence" value="ECO:0000318"/>
    <property type="project" value="GO_Central"/>
</dbReference>
<dbReference type="InParanoid" id="A2G027"/>
<dbReference type="SMR" id="A2G027"/>
<dbReference type="AlphaFoldDB" id="A2G027"/>
<feature type="domain" description="N-acetyltransferase" evidence="8">
    <location>
        <begin position="55"/>
        <end position="194"/>
    </location>
</feature>
<dbReference type="Proteomes" id="UP000001542">
    <property type="component" value="Unassembled WGS sequence"/>
</dbReference>
<dbReference type="Gene3D" id="1.20.920.10">
    <property type="entry name" value="Bromodomain-like"/>
    <property type="match status" value="1"/>
</dbReference>
<dbReference type="EMBL" id="DS114195">
    <property type="protein sequence ID" value="EAX89499.1"/>
    <property type="molecule type" value="Genomic_DNA"/>
</dbReference>
<dbReference type="PANTHER" id="PTHR45750">
    <property type="entry name" value="GH11602P"/>
    <property type="match status" value="1"/>
</dbReference>
<evidence type="ECO:0000256" key="3">
    <source>
        <dbReference type="ARBA" id="ARBA00023117"/>
    </source>
</evidence>
<dbReference type="GO" id="GO:0006338">
    <property type="term" value="P:chromatin remodeling"/>
    <property type="evidence" value="ECO:0000318"/>
    <property type="project" value="GO_Central"/>
</dbReference>
<dbReference type="VEuPathDB" id="TrichDB:TVAG_324780"/>
<dbReference type="SUPFAM" id="SSF55729">
    <property type="entry name" value="Acyl-CoA N-acyltransferases (Nat)"/>
    <property type="match status" value="1"/>
</dbReference>
<feature type="domain" description="Bromo" evidence="7">
    <location>
        <begin position="297"/>
        <end position="369"/>
    </location>
</feature>
<dbReference type="InterPro" id="IPR036427">
    <property type="entry name" value="Bromodomain-like_sf"/>
</dbReference>
<keyword evidence="4" id="KW-0010">Activator</keyword>
<dbReference type="InterPro" id="IPR001487">
    <property type="entry name" value="Bromodomain"/>
</dbReference>
<dbReference type="RefSeq" id="XP_001302429.1">
    <property type="nucleotide sequence ID" value="XM_001302428.1"/>
</dbReference>
<evidence type="ECO:0000256" key="4">
    <source>
        <dbReference type="ARBA" id="ARBA00023159"/>
    </source>
</evidence>
<dbReference type="InterPro" id="IPR000182">
    <property type="entry name" value="GNAT_dom"/>
</dbReference>
<dbReference type="Pfam" id="PF00439">
    <property type="entry name" value="Bromodomain"/>
    <property type="match status" value="1"/>
</dbReference>
<dbReference type="CDD" id="cd04369">
    <property type="entry name" value="Bromodomain"/>
    <property type="match status" value="1"/>
</dbReference>
<sequence length="404" mass="47489">MAQRHRWLNRSPDVNNFAIHPGIRHRSRLYTSPEPYMQPQSMYPEAQFKTVKNKFTAHDQLLMQLNDLRNLFTKQLPNMGASYITRLVFDLYAESVMMLHQGVVTAGICSRFFDEAQFVEIAFLAVDANSQACGYGRLIMNFLKTLLQTYEIYDILTCADNDAVTYFKKQGFNEKEINVHPDRWLGCIKDYDFVTLVHCRVYPDLDYLRFPADLSKQFKALDKKIGIHSIPYLPALDSPWQPHQYSPKMENVSIPKIISQTNHKFTNPQFLEYLSKYNETMENYRAKFRAILAELQKDENYSSMFQNPVTEEIAPKYFDEIKSPMDFRTIQNRLDKFPDYYKSPLQFANDIYAISYNCKHYNNNDSSIQRIANDLWRKLRQIYNEQFPNLKNIPVVPPPAPPQQ</sequence>
<dbReference type="SUPFAM" id="SSF47370">
    <property type="entry name" value="Bromodomain"/>
    <property type="match status" value="1"/>
</dbReference>
<dbReference type="PROSITE" id="PS51186">
    <property type="entry name" value="GNAT"/>
    <property type="match status" value="1"/>
</dbReference>
<proteinExistence type="inferred from homology"/>
<evidence type="ECO:0000256" key="6">
    <source>
        <dbReference type="PROSITE-ProRule" id="PRU00035"/>
    </source>
</evidence>
<reference evidence="9" key="2">
    <citation type="journal article" date="2007" name="Science">
        <title>Draft genome sequence of the sexually transmitted pathogen Trichomonas vaginalis.</title>
        <authorList>
            <person name="Carlton J.M."/>
            <person name="Hirt R.P."/>
            <person name="Silva J.C."/>
            <person name="Delcher A.L."/>
            <person name="Schatz M."/>
            <person name="Zhao Q."/>
            <person name="Wortman J.R."/>
            <person name="Bidwell S.L."/>
            <person name="Alsmark U.C.M."/>
            <person name="Besteiro S."/>
            <person name="Sicheritz-Ponten T."/>
            <person name="Noel C.J."/>
            <person name="Dacks J.B."/>
            <person name="Foster P.G."/>
            <person name="Simillion C."/>
            <person name="Van de Peer Y."/>
            <person name="Miranda-Saavedra D."/>
            <person name="Barton G.J."/>
            <person name="Westrop G.D."/>
            <person name="Mueller S."/>
            <person name="Dessi D."/>
            <person name="Fiori P.L."/>
            <person name="Ren Q."/>
            <person name="Paulsen I."/>
            <person name="Zhang H."/>
            <person name="Bastida-Corcuera F.D."/>
            <person name="Simoes-Barbosa A."/>
            <person name="Brown M.T."/>
            <person name="Hayes R.D."/>
            <person name="Mukherjee M."/>
            <person name="Okumura C.Y."/>
            <person name="Schneider R."/>
            <person name="Smith A.J."/>
            <person name="Vanacova S."/>
            <person name="Villalvazo M."/>
            <person name="Haas B.J."/>
            <person name="Pertea M."/>
            <person name="Feldblyum T.V."/>
            <person name="Utterback T.R."/>
            <person name="Shu C.L."/>
            <person name="Osoegawa K."/>
            <person name="de Jong P.J."/>
            <person name="Hrdy I."/>
            <person name="Horvathova L."/>
            <person name="Zubacova Z."/>
            <person name="Dolezal P."/>
            <person name="Malik S.B."/>
            <person name="Logsdon J.M. Jr."/>
            <person name="Henze K."/>
            <person name="Gupta A."/>
            <person name="Wang C.C."/>
            <person name="Dunne R.L."/>
            <person name="Upcroft J.A."/>
            <person name="Upcroft P."/>
            <person name="White O."/>
            <person name="Salzberg S.L."/>
            <person name="Tang P."/>
            <person name="Chiu C.-H."/>
            <person name="Lee Y.-S."/>
            <person name="Embley T.M."/>
            <person name="Coombs G.H."/>
            <person name="Mottram J.C."/>
            <person name="Tachezy J."/>
            <person name="Fraser-Liggett C.M."/>
            <person name="Johnson P.J."/>
        </authorList>
    </citation>
    <scope>NUCLEOTIDE SEQUENCE [LARGE SCALE GENOMIC DNA]</scope>
    <source>
        <strain evidence="9">G3</strain>
    </source>
</reference>
<comment type="similarity">
    <text evidence="2">Belongs to the acetyltransferase family. GCN5 subfamily.</text>
</comment>
<evidence type="ECO:0000259" key="7">
    <source>
        <dbReference type="PROSITE" id="PS50014"/>
    </source>
</evidence>
<dbReference type="OrthoDB" id="1937912at2759"/>
<dbReference type="GO" id="GO:0000123">
    <property type="term" value="C:histone acetyltransferase complex"/>
    <property type="evidence" value="ECO:0000318"/>
    <property type="project" value="GO_Central"/>
</dbReference>
<reference evidence="9" key="1">
    <citation type="submission" date="2006-10" db="EMBL/GenBank/DDBJ databases">
        <authorList>
            <person name="Amadeo P."/>
            <person name="Zhao Q."/>
            <person name="Wortman J."/>
            <person name="Fraser-Liggett C."/>
            <person name="Carlton J."/>
        </authorList>
    </citation>
    <scope>NUCLEOTIDE SEQUENCE</scope>
    <source>
        <strain evidence="9">G3</strain>
    </source>
</reference>
<dbReference type="InterPro" id="IPR016181">
    <property type="entry name" value="Acyl_CoA_acyltransferase"/>
</dbReference>
<dbReference type="VEuPathDB" id="TrichDB:TVAGG3_0081360"/>
<keyword evidence="5" id="KW-0539">Nucleus</keyword>